<dbReference type="EMBL" id="IACK01046564">
    <property type="protein sequence ID" value="LAA73554.1"/>
    <property type="molecule type" value="Transcribed_RNA"/>
</dbReference>
<dbReference type="InterPro" id="IPR011333">
    <property type="entry name" value="SKP1/BTB/POZ_sf"/>
</dbReference>
<dbReference type="EMBL" id="IACK01046565">
    <property type="protein sequence ID" value="LAA73557.1"/>
    <property type="molecule type" value="Transcribed_RNA"/>
</dbReference>
<reference evidence="2" key="2">
    <citation type="submission" date="2017-11" db="EMBL/GenBank/DDBJ databases">
        <title>Coralsnake Venomics: Analyses of Venom Gland Transcriptomes and Proteomes of Six Brazilian Taxa.</title>
        <authorList>
            <person name="Aird S.D."/>
            <person name="Jorge da Silva N."/>
            <person name="Qiu L."/>
            <person name="Villar-Briones A."/>
            <person name="Aparecida-Saddi V."/>
            <person name="Campos-Telles M.P."/>
            <person name="Grau M."/>
            <person name="Mikheyev A.S."/>
        </authorList>
    </citation>
    <scope>NUCLEOTIDE SEQUENCE</scope>
    <source>
        <tissue evidence="2">Venom_gland</tissue>
    </source>
</reference>
<dbReference type="PROSITE" id="PS50097">
    <property type="entry name" value="BTB"/>
    <property type="match status" value="1"/>
</dbReference>
<protein>
    <recommendedName>
        <fullName evidence="1">BTB domain-containing protein</fullName>
    </recommendedName>
</protein>
<dbReference type="AlphaFoldDB" id="A0A2D4HNN9"/>
<proteinExistence type="predicted"/>
<organism evidence="2">
    <name type="scientific">Micrurus lemniscatus lemniscatus</name>
    <dbReference type="NCBI Taxonomy" id="129467"/>
    <lineage>
        <taxon>Eukaryota</taxon>
        <taxon>Metazoa</taxon>
        <taxon>Chordata</taxon>
        <taxon>Craniata</taxon>
        <taxon>Vertebrata</taxon>
        <taxon>Euteleostomi</taxon>
        <taxon>Lepidosauria</taxon>
        <taxon>Squamata</taxon>
        <taxon>Bifurcata</taxon>
        <taxon>Unidentata</taxon>
        <taxon>Episquamata</taxon>
        <taxon>Toxicofera</taxon>
        <taxon>Serpentes</taxon>
        <taxon>Colubroidea</taxon>
        <taxon>Elapidae</taxon>
        <taxon>Elapinae</taxon>
        <taxon>Micrurus</taxon>
    </lineage>
</organism>
<name>A0A2D4HNN9_MICLE</name>
<evidence type="ECO:0000259" key="1">
    <source>
        <dbReference type="PROSITE" id="PS50097"/>
    </source>
</evidence>
<dbReference type="Gene3D" id="3.30.710.10">
    <property type="entry name" value="Potassium Channel Kv1.1, Chain A"/>
    <property type="match status" value="1"/>
</dbReference>
<accession>A0A2D4HNN9</accession>
<dbReference type="InterPro" id="IPR000210">
    <property type="entry name" value="BTB/POZ_dom"/>
</dbReference>
<dbReference type="PANTHER" id="PTHR24413">
    <property type="entry name" value="SPECKLE-TYPE POZ PROTEIN"/>
    <property type="match status" value="1"/>
</dbReference>
<reference evidence="2" key="1">
    <citation type="submission" date="2017-07" db="EMBL/GenBank/DDBJ databases">
        <authorList>
            <person name="Mikheyev A."/>
            <person name="Grau M."/>
        </authorList>
    </citation>
    <scope>NUCLEOTIDE SEQUENCE</scope>
    <source>
        <tissue evidence="2">Venom_gland</tissue>
    </source>
</reference>
<dbReference type="SUPFAM" id="SSF54695">
    <property type="entry name" value="POZ domain"/>
    <property type="match status" value="1"/>
</dbReference>
<evidence type="ECO:0000313" key="2">
    <source>
        <dbReference type="EMBL" id="LAA73557.1"/>
    </source>
</evidence>
<feature type="domain" description="BTB" evidence="1">
    <location>
        <begin position="62"/>
        <end position="129"/>
    </location>
</feature>
<dbReference type="Pfam" id="PF00651">
    <property type="entry name" value="BTB"/>
    <property type="match status" value="1"/>
</dbReference>
<sequence length="147" mass="17308">MWGQCRGQSVVLPHVTHFSCVDDVFACFSTPAVMWRLLSVEHEEFLTVTESLKREFDRPETSDLKFRVDGKFIYVHKAVLKIRCEHFRTMFQSYWNEDEKEVIDVDQFSYPVYRAFLEYLYTDNIDLPPEDAIGSSGIRFLFCSVVN</sequence>
<dbReference type="SMART" id="SM00225">
    <property type="entry name" value="BTB"/>
    <property type="match status" value="1"/>
</dbReference>